<gene>
    <name evidence="6" type="ORF">FSB73_07670</name>
</gene>
<dbReference type="GO" id="GO:0009044">
    <property type="term" value="F:xylan 1,4-beta-xylosidase activity"/>
    <property type="evidence" value="ECO:0007669"/>
    <property type="project" value="InterPro"/>
</dbReference>
<dbReference type="InterPro" id="IPR036881">
    <property type="entry name" value="Glyco_hydro_3_C_sf"/>
</dbReference>
<dbReference type="InterPro" id="IPR017853">
    <property type="entry name" value="GH"/>
</dbReference>
<dbReference type="GO" id="GO:0031222">
    <property type="term" value="P:arabinan catabolic process"/>
    <property type="evidence" value="ECO:0007669"/>
    <property type="project" value="TreeGrafter"/>
</dbReference>
<dbReference type="PANTHER" id="PTHR42721:SF3">
    <property type="entry name" value="BETA-D-XYLOSIDASE 5-RELATED"/>
    <property type="match status" value="1"/>
</dbReference>
<dbReference type="Proteomes" id="UP000321291">
    <property type="component" value="Chromosome"/>
</dbReference>
<dbReference type="FunFam" id="2.60.40.10:FF:000495">
    <property type="entry name" value="Periplasmic beta-glucosidase"/>
    <property type="match status" value="1"/>
</dbReference>
<dbReference type="PANTHER" id="PTHR42721">
    <property type="entry name" value="SUGAR HYDROLASE-RELATED"/>
    <property type="match status" value="1"/>
</dbReference>
<feature type="chain" id="PRO_5022934549" evidence="4">
    <location>
        <begin position="29"/>
        <end position="736"/>
    </location>
</feature>
<evidence type="ECO:0000259" key="5">
    <source>
        <dbReference type="SMART" id="SM01217"/>
    </source>
</evidence>
<dbReference type="Gene3D" id="3.40.50.1700">
    <property type="entry name" value="Glycoside hydrolase family 3 C-terminal domain"/>
    <property type="match status" value="1"/>
</dbReference>
<reference evidence="6 7" key="1">
    <citation type="journal article" date="2017" name="Int. J. Syst. Evol. Microbiol.">
        <title>Arachidicoccus ginsenosidivorans sp. nov., with ginsenoside-converting activity isolated from ginseng cultivating soil.</title>
        <authorList>
            <person name="Siddiqi M.Z."/>
            <person name="Aslam Z."/>
            <person name="Im W.T."/>
        </authorList>
    </citation>
    <scope>NUCLEOTIDE SEQUENCE [LARGE SCALE GENOMIC DNA]</scope>
    <source>
        <strain evidence="6 7">Gsoil 809</strain>
    </source>
</reference>
<keyword evidence="7" id="KW-1185">Reference proteome</keyword>
<dbReference type="PRINTS" id="PR00133">
    <property type="entry name" value="GLHYDRLASE3"/>
</dbReference>
<evidence type="ECO:0000313" key="7">
    <source>
        <dbReference type="Proteomes" id="UP000321291"/>
    </source>
</evidence>
<protein>
    <submittedName>
        <fullName evidence="6">Glycoside hydrolase family 3 protein</fullName>
    </submittedName>
</protein>
<evidence type="ECO:0000256" key="1">
    <source>
        <dbReference type="ARBA" id="ARBA00005336"/>
    </source>
</evidence>
<comment type="similarity">
    <text evidence="1">Belongs to the glycosyl hydrolase 3 family.</text>
</comment>
<dbReference type="GO" id="GO:0046556">
    <property type="term" value="F:alpha-L-arabinofuranosidase activity"/>
    <property type="evidence" value="ECO:0007669"/>
    <property type="project" value="TreeGrafter"/>
</dbReference>
<keyword evidence="2 4" id="KW-0732">Signal</keyword>
<dbReference type="EMBL" id="CP042434">
    <property type="protein sequence ID" value="QEC71565.1"/>
    <property type="molecule type" value="Genomic_DNA"/>
</dbReference>
<dbReference type="AlphaFoldDB" id="A0A5B8VKS2"/>
<evidence type="ECO:0000256" key="2">
    <source>
        <dbReference type="ARBA" id="ARBA00022729"/>
    </source>
</evidence>
<dbReference type="Pfam" id="PF01915">
    <property type="entry name" value="Glyco_hydro_3_C"/>
    <property type="match status" value="1"/>
</dbReference>
<dbReference type="SUPFAM" id="SSF52279">
    <property type="entry name" value="Beta-D-glucan exohydrolase, C-terminal domain"/>
    <property type="match status" value="1"/>
</dbReference>
<evidence type="ECO:0000256" key="3">
    <source>
        <dbReference type="ARBA" id="ARBA00022801"/>
    </source>
</evidence>
<feature type="signal peptide" evidence="4">
    <location>
        <begin position="1"/>
        <end position="28"/>
    </location>
</feature>
<dbReference type="Gene3D" id="2.60.40.10">
    <property type="entry name" value="Immunoglobulins"/>
    <property type="match status" value="1"/>
</dbReference>
<dbReference type="OrthoDB" id="721009at2"/>
<evidence type="ECO:0000256" key="4">
    <source>
        <dbReference type="SAM" id="SignalP"/>
    </source>
</evidence>
<dbReference type="InterPro" id="IPR026891">
    <property type="entry name" value="Fn3-like"/>
</dbReference>
<sequence>MKGVRLGYRLGIVAAAAGLFFNAVNLQAQTSQYPFQNSSLSFEARVSDLVSRLTLKEKIELMQNDAKSVPRLGIPAYNWWNECLHGVARDGIATVFPQAIGMAAMWDIPLMHKIATTISTEARAKHEEHVRKGERGIYQGLDFWTPNINIFRDPRWGRGQETYGEDPFLTAHTGVAFVKGLQGDDPKYFKAIATAKHFAIHSGSEYNRHWFNAVVSKQDMYDTYLPAFEALVKQGRVYSLMGAYNSVDGVPACANTYLLDTVLRGKWGFKGYVVSDCGAITDIYQGHKYVKTKAQAAAVAVNAGCDLTCGNEYVALEDAVKKGDITETQINVSVSRLLLALFKLGMFDSKEMVAYKQIPFSENNSQPHNTLSKEAALESMVLLQNKSGILPLSKHLKEIAVVGPFANDTAVLLGNYNGTPTKPITFLEGIRHAVGGNTQIITSRYIKGPLRDYANEQNMQDSIRLMVDHVADADVVIFCGGLSPKVEGEESGVDKKGFFHGDRTALGLPDVQKAALKALKAKGKKVVLVLTNGGMLTINWANENLDGILEAWYPGQNGGAAVADILFGRYNPAGRLPITFYKSLAELPAFEDYSMKGRTYRYFDGKVLYPFGYGLSYTKFNYKDMSLSNTKAGQADSVTVKVQVKNAGKRDGEEVVQLYGTAKNIAQFKPLKTLMGFQRVHLKAGESKEVAIKFAVATLRQYDSTIKDYTVYKGNYILYTGGSSADEAKTATITVR</sequence>
<dbReference type="KEGG" id="agi:FSB73_07670"/>
<dbReference type="GO" id="GO:0008422">
    <property type="term" value="F:beta-glucosidase activity"/>
    <property type="evidence" value="ECO:0007669"/>
    <property type="project" value="UniProtKB-ARBA"/>
</dbReference>
<dbReference type="InterPro" id="IPR001764">
    <property type="entry name" value="Glyco_hydro_3_N"/>
</dbReference>
<keyword evidence="3 6" id="KW-0378">Hydrolase</keyword>
<evidence type="ECO:0000313" key="6">
    <source>
        <dbReference type="EMBL" id="QEC71565.1"/>
    </source>
</evidence>
<dbReference type="Gene3D" id="3.20.20.300">
    <property type="entry name" value="Glycoside hydrolase, family 3, N-terminal domain"/>
    <property type="match status" value="1"/>
</dbReference>
<dbReference type="Pfam" id="PF00933">
    <property type="entry name" value="Glyco_hydro_3"/>
    <property type="match status" value="1"/>
</dbReference>
<dbReference type="SMART" id="SM01217">
    <property type="entry name" value="Fn3_like"/>
    <property type="match status" value="1"/>
</dbReference>
<organism evidence="6 7">
    <name type="scientific">Arachidicoccus ginsenosidivorans</name>
    <dbReference type="NCBI Taxonomy" id="496057"/>
    <lineage>
        <taxon>Bacteria</taxon>
        <taxon>Pseudomonadati</taxon>
        <taxon>Bacteroidota</taxon>
        <taxon>Chitinophagia</taxon>
        <taxon>Chitinophagales</taxon>
        <taxon>Chitinophagaceae</taxon>
        <taxon>Arachidicoccus</taxon>
    </lineage>
</organism>
<feature type="domain" description="Fibronectin type III-like" evidence="5">
    <location>
        <begin position="654"/>
        <end position="724"/>
    </location>
</feature>
<name>A0A5B8VKS2_9BACT</name>
<dbReference type="InterPro" id="IPR036962">
    <property type="entry name" value="Glyco_hydro_3_N_sf"/>
</dbReference>
<dbReference type="Pfam" id="PF14310">
    <property type="entry name" value="Fn3-like"/>
    <property type="match status" value="1"/>
</dbReference>
<dbReference type="GO" id="GO:0045493">
    <property type="term" value="P:xylan catabolic process"/>
    <property type="evidence" value="ECO:0007669"/>
    <property type="project" value="InterPro"/>
</dbReference>
<dbReference type="RefSeq" id="WP_146780943.1">
    <property type="nucleotide sequence ID" value="NZ_CP042434.1"/>
</dbReference>
<dbReference type="InterPro" id="IPR002772">
    <property type="entry name" value="Glyco_hydro_3_C"/>
</dbReference>
<proteinExistence type="inferred from homology"/>
<dbReference type="SUPFAM" id="SSF51445">
    <property type="entry name" value="(Trans)glycosidases"/>
    <property type="match status" value="1"/>
</dbReference>
<accession>A0A5B8VKS2</accession>
<dbReference type="InterPro" id="IPR013783">
    <property type="entry name" value="Ig-like_fold"/>
</dbReference>
<dbReference type="InterPro" id="IPR044993">
    <property type="entry name" value="BXL"/>
</dbReference>